<gene>
    <name evidence="6" type="ORF">OM960_10965</name>
</gene>
<dbReference type="SUPFAM" id="SSF46785">
    <property type="entry name" value="Winged helix' DNA-binding domain"/>
    <property type="match status" value="1"/>
</dbReference>
<sequence length="278" mass="30834">MHISQLQTFLAIAECGSFNLAADRLNITQAAVSARIRQLEEMLDVRLFDRGRRGAALTEAGRHLRPHAESMTRLWRAVSEDTFRRFSGRVFLRMGSQLSIWDPMLVEMTVWIEETLGKLPLTVNFDHDMNMHDAVRNGVVDMALTNEQPVGGELACVTLPGENLVLVADAPCSLGDPELPLFVNCELGAEFEQVVAAALPKGTAQHIFLGNCTMGLHYLRRRGGMTYAPLSMVREHLESGRLFAVTEAPEVEVPCRAVYDPASPVVAVIERVLKDFFS</sequence>
<keyword evidence="2" id="KW-0805">Transcription regulation</keyword>
<keyword evidence="7" id="KW-1185">Reference proteome</keyword>
<dbReference type="PANTHER" id="PTHR30579">
    <property type="entry name" value="TRANSCRIPTIONAL REGULATOR"/>
    <property type="match status" value="1"/>
</dbReference>
<proteinExistence type="inferred from homology"/>
<dbReference type="Pfam" id="PF03466">
    <property type="entry name" value="LysR_substrate"/>
    <property type="match status" value="1"/>
</dbReference>
<reference evidence="6 7" key="1">
    <citation type="submission" date="2022-10" db="EMBL/GenBank/DDBJ databases">
        <title>Defluviimonas sp. CAU 1641 isolated from mud.</title>
        <authorList>
            <person name="Kim W."/>
        </authorList>
    </citation>
    <scope>NUCLEOTIDE SEQUENCE [LARGE SCALE GENOMIC DNA]</scope>
    <source>
        <strain evidence="6 7">CAU 1641</strain>
    </source>
</reference>
<dbReference type="InterPro" id="IPR036390">
    <property type="entry name" value="WH_DNA-bd_sf"/>
</dbReference>
<dbReference type="RefSeq" id="WP_264771979.1">
    <property type="nucleotide sequence ID" value="NZ_JAPDOG010000008.1"/>
</dbReference>
<evidence type="ECO:0000256" key="3">
    <source>
        <dbReference type="ARBA" id="ARBA00023125"/>
    </source>
</evidence>
<dbReference type="PROSITE" id="PS50931">
    <property type="entry name" value="HTH_LYSR"/>
    <property type="match status" value="1"/>
</dbReference>
<evidence type="ECO:0000313" key="6">
    <source>
        <dbReference type="EMBL" id="MCW3782112.1"/>
    </source>
</evidence>
<evidence type="ECO:0000256" key="2">
    <source>
        <dbReference type="ARBA" id="ARBA00023015"/>
    </source>
</evidence>
<keyword evidence="3" id="KW-0238">DNA-binding</keyword>
<protein>
    <submittedName>
        <fullName evidence="6">LysR family transcriptional regulator</fullName>
    </submittedName>
</protein>
<dbReference type="InterPro" id="IPR005119">
    <property type="entry name" value="LysR_subst-bd"/>
</dbReference>
<dbReference type="InterPro" id="IPR000847">
    <property type="entry name" value="LysR_HTH_N"/>
</dbReference>
<evidence type="ECO:0000256" key="1">
    <source>
        <dbReference type="ARBA" id="ARBA00009437"/>
    </source>
</evidence>
<dbReference type="Proteomes" id="UP001207582">
    <property type="component" value="Unassembled WGS sequence"/>
</dbReference>
<dbReference type="PANTHER" id="PTHR30579:SF8">
    <property type="entry name" value="HTH-TYPE TRANSCRIPTIONAL REGULATOR HDFR"/>
    <property type="match status" value="1"/>
</dbReference>
<name>A0ABT3J362_9RHOB</name>
<dbReference type="Pfam" id="PF00126">
    <property type="entry name" value="HTH_1"/>
    <property type="match status" value="1"/>
</dbReference>
<evidence type="ECO:0000256" key="4">
    <source>
        <dbReference type="ARBA" id="ARBA00023163"/>
    </source>
</evidence>
<dbReference type="PRINTS" id="PR00039">
    <property type="entry name" value="HTHLYSR"/>
</dbReference>
<organism evidence="6 7">
    <name type="scientific">Defluviimonas salinarum</name>
    <dbReference type="NCBI Taxonomy" id="2992147"/>
    <lineage>
        <taxon>Bacteria</taxon>
        <taxon>Pseudomonadati</taxon>
        <taxon>Pseudomonadota</taxon>
        <taxon>Alphaproteobacteria</taxon>
        <taxon>Rhodobacterales</taxon>
        <taxon>Paracoccaceae</taxon>
        <taxon>Albidovulum</taxon>
    </lineage>
</organism>
<evidence type="ECO:0000313" key="7">
    <source>
        <dbReference type="Proteomes" id="UP001207582"/>
    </source>
</evidence>
<accession>A0ABT3J362</accession>
<dbReference type="Gene3D" id="1.10.10.10">
    <property type="entry name" value="Winged helix-like DNA-binding domain superfamily/Winged helix DNA-binding domain"/>
    <property type="match status" value="1"/>
</dbReference>
<dbReference type="SUPFAM" id="SSF53850">
    <property type="entry name" value="Periplasmic binding protein-like II"/>
    <property type="match status" value="1"/>
</dbReference>
<dbReference type="EMBL" id="JAPDOG010000008">
    <property type="protein sequence ID" value="MCW3782112.1"/>
    <property type="molecule type" value="Genomic_DNA"/>
</dbReference>
<evidence type="ECO:0000259" key="5">
    <source>
        <dbReference type="PROSITE" id="PS50931"/>
    </source>
</evidence>
<keyword evidence="4" id="KW-0804">Transcription</keyword>
<dbReference type="InterPro" id="IPR036388">
    <property type="entry name" value="WH-like_DNA-bd_sf"/>
</dbReference>
<comment type="caution">
    <text evidence="6">The sequence shown here is derived from an EMBL/GenBank/DDBJ whole genome shotgun (WGS) entry which is preliminary data.</text>
</comment>
<comment type="similarity">
    <text evidence="1">Belongs to the LysR transcriptional regulatory family.</text>
</comment>
<feature type="domain" description="HTH lysR-type" evidence="5">
    <location>
        <begin position="1"/>
        <end position="58"/>
    </location>
</feature>
<dbReference type="InterPro" id="IPR050176">
    <property type="entry name" value="LTTR"/>
</dbReference>